<keyword evidence="5" id="KW-1185">Reference proteome</keyword>
<evidence type="ECO:0000313" key="4">
    <source>
        <dbReference type="EMBL" id="TCS76727.1"/>
    </source>
</evidence>
<proteinExistence type="predicted"/>
<dbReference type="SUPFAM" id="SSF46689">
    <property type="entry name" value="Homeodomain-like"/>
    <property type="match status" value="1"/>
</dbReference>
<dbReference type="InterPro" id="IPR001647">
    <property type="entry name" value="HTH_TetR"/>
</dbReference>
<dbReference type="Proteomes" id="UP000295726">
    <property type="component" value="Unassembled WGS sequence"/>
</dbReference>
<dbReference type="PROSITE" id="PS50977">
    <property type="entry name" value="HTH_TETR_2"/>
    <property type="match status" value="1"/>
</dbReference>
<dbReference type="PROSITE" id="PS01081">
    <property type="entry name" value="HTH_TETR_1"/>
    <property type="match status" value="1"/>
</dbReference>
<organism evidence="4 5">
    <name type="scientific">Muricomes intestini</name>
    <dbReference type="NCBI Taxonomy" id="1796634"/>
    <lineage>
        <taxon>Bacteria</taxon>
        <taxon>Bacillati</taxon>
        <taxon>Bacillota</taxon>
        <taxon>Clostridia</taxon>
        <taxon>Lachnospirales</taxon>
        <taxon>Lachnospiraceae</taxon>
        <taxon>Muricomes</taxon>
    </lineage>
</organism>
<dbReference type="PRINTS" id="PR00455">
    <property type="entry name" value="HTHTETR"/>
</dbReference>
<dbReference type="OrthoDB" id="494991at2"/>
<evidence type="ECO:0000256" key="1">
    <source>
        <dbReference type="ARBA" id="ARBA00023125"/>
    </source>
</evidence>
<dbReference type="Gene3D" id="1.10.357.10">
    <property type="entry name" value="Tetracycline Repressor, domain 2"/>
    <property type="match status" value="1"/>
</dbReference>
<reference evidence="4 5" key="1">
    <citation type="submission" date="2019-03" db="EMBL/GenBank/DDBJ databases">
        <title>Genomic Encyclopedia of Type Strains, Phase IV (KMG-IV): sequencing the most valuable type-strain genomes for metagenomic binning, comparative biology and taxonomic classification.</title>
        <authorList>
            <person name="Goeker M."/>
        </authorList>
    </citation>
    <scope>NUCLEOTIDE SEQUENCE [LARGE SCALE GENOMIC DNA]</scope>
    <source>
        <strain evidence="4 5">DSM 29489</strain>
    </source>
</reference>
<accession>A0A4R3K2N5</accession>
<dbReference type="AlphaFoldDB" id="A0A4R3K2N5"/>
<name>A0A4R3K2N5_9FIRM</name>
<feature type="DNA-binding region" description="H-T-H motif" evidence="2">
    <location>
        <begin position="29"/>
        <end position="48"/>
    </location>
</feature>
<feature type="domain" description="HTH tetR-type" evidence="3">
    <location>
        <begin position="6"/>
        <end position="66"/>
    </location>
</feature>
<dbReference type="PANTHER" id="PTHR43479">
    <property type="entry name" value="ACREF/ENVCD OPERON REPRESSOR-RELATED"/>
    <property type="match status" value="1"/>
</dbReference>
<dbReference type="InterPro" id="IPR023772">
    <property type="entry name" value="DNA-bd_HTH_TetR-type_CS"/>
</dbReference>
<dbReference type="GO" id="GO:0003677">
    <property type="term" value="F:DNA binding"/>
    <property type="evidence" value="ECO:0007669"/>
    <property type="project" value="UniProtKB-UniRule"/>
</dbReference>
<evidence type="ECO:0000256" key="2">
    <source>
        <dbReference type="PROSITE-ProRule" id="PRU00335"/>
    </source>
</evidence>
<comment type="caution">
    <text evidence="4">The sequence shown here is derived from an EMBL/GenBank/DDBJ whole genome shotgun (WGS) entry which is preliminary data.</text>
</comment>
<gene>
    <name evidence="4" type="ORF">EDD59_12224</name>
</gene>
<dbReference type="PANTHER" id="PTHR43479:SF11">
    <property type="entry name" value="ACREF_ENVCD OPERON REPRESSOR-RELATED"/>
    <property type="match status" value="1"/>
</dbReference>
<dbReference type="InterPro" id="IPR050624">
    <property type="entry name" value="HTH-type_Tx_Regulator"/>
</dbReference>
<dbReference type="Pfam" id="PF00440">
    <property type="entry name" value="TetR_N"/>
    <property type="match status" value="1"/>
</dbReference>
<evidence type="ECO:0000259" key="3">
    <source>
        <dbReference type="PROSITE" id="PS50977"/>
    </source>
</evidence>
<dbReference type="InterPro" id="IPR009057">
    <property type="entry name" value="Homeodomain-like_sf"/>
</dbReference>
<dbReference type="EMBL" id="SLZZ01000022">
    <property type="protein sequence ID" value="TCS76727.1"/>
    <property type="molecule type" value="Genomic_DNA"/>
</dbReference>
<protein>
    <submittedName>
        <fullName evidence="4">TetR family transcriptional regulator</fullName>
    </submittedName>
</protein>
<sequence>MPSDGAKTKITIINTAIGLFKDKGYQNVSIKDICDSLNIQRGTFYYHFNSKDAIIDSFYDDIEIPQQYQSKIITTDNCWLKLWLLFKPTIDWTVEMGSDILSTIIMINLQNGRSTFFPSAEDSTKENTLQIIKKGQREGQFLNSRAPLDIYHTIRNQILGICLIWCTKDGAFNESQEIHDSLISILQVESSCVEEEKEWVQNDKS</sequence>
<dbReference type="RefSeq" id="WP_132382732.1">
    <property type="nucleotide sequence ID" value="NZ_DAIPCY010000080.1"/>
</dbReference>
<evidence type="ECO:0000313" key="5">
    <source>
        <dbReference type="Proteomes" id="UP000295726"/>
    </source>
</evidence>
<keyword evidence="1 2" id="KW-0238">DNA-binding</keyword>